<feature type="non-terminal residue" evidence="2">
    <location>
        <position position="91"/>
    </location>
</feature>
<evidence type="ECO:0000313" key="2">
    <source>
        <dbReference type="EMBL" id="PJF45305.1"/>
    </source>
</evidence>
<accession>A0A2M8Q675</accession>
<feature type="region of interest" description="Disordered" evidence="1">
    <location>
        <begin position="1"/>
        <end position="20"/>
    </location>
</feature>
<organism evidence="2 3">
    <name type="scientific">Candidatus Thermofonsia Clade 3 bacterium</name>
    <dbReference type="NCBI Taxonomy" id="2364212"/>
    <lineage>
        <taxon>Bacteria</taxon>
        <taxon>Bacillati</taxon>
        <taxon>Chloroflexota</taxon>
        <taxon>Candidatus Thermofontia</taxon>
        <taxon>Candidatus Thermofonsia Clade 3</taxon>
    </lineage>
</organism>
<dbReference type="AlphaFoldDB" id="A0A2M8Q675"/>
<dbReference type="EMBL" id="PGTN01001228">
    <property type="protein sequence ID" value="PJF45305.1"/>
    <property type="molecule type" value="Genomic_DNA"/>
</dbReference>
<dbReference type="Proteomes" id="UP000230790">
    <property type="component" value="Unassembled WGS sequence"/>
</dbReference>
<protein>
    <submittedName>
        <fullName evidence="2">Putative baseplate assembly protein</fullName>
    </submittedName>
</protein>
<comment type="caution">
    <text evidence="2">The sequence shown here is derived from an EMBL/GenBank/DDBJ whole genome shotgun (WGS) entry which is preliminary data.</text>
</comment>
<evidence type="ECO:0000256" key="1">
    <source>
        <dbReference type="SAM" id="MobiDB-lite"/>
    </source>
</evidence>
<reference evidence="2 3" key="1">
    <citation type="submission" date="2017-11" db="EMBL/GenBank/DDBJ databases">
        <title>Evolution of Phototrophy in the Chloroflexi Phylum Driven by Horizontal Gene Transfer.</title>
        <authorList>
            <person name="Ward L.M."/>
            <person name="Hemp J."/>
            <person name="Shih P.M."/>
            <person name="Mcglynn S.E."/>
            <person name="Fischer W."/>
        </authorList>
    </citation>
    <scope>NUCLEOTIDE SEQUENCE [LARGE SCALE GENOMIC DNA]</scope>
    <source>
        <strain evidence="2">JP3_7</strain>
    </source>
</reference>
<name>A0A2M8Q675_9CHLR</name>
<gene>
    <name evidence="2" type="ORF">CUN48_19560</name>
</gene>
<proteinExistence type="predicted"/>
<evidence type="ECO:0000313" key="3">
    <source>
        <dbReference type="Proteomes" id="UP000230790"/>
    </source>
</evidence>
<sequence>MQDTPRTTLHASCNAPGQPRLRYRLGTHRTFLRRMVARLSQQQSEDGRRPLAKLTTRATDDPSLALLDAAATLADVLTFYQERIVNEGFLR</sequence>
<feature type="compositionally biased region" description="Polar residues" evidence="1">
    <location>
        <begin position="1"/>
        <end position="11"/>
    </location>
</feature>